<reference evidence="4 5" key="1">
    <citation type="submission" date="2024-05" db="EMBL/GenBank/DDBJ databases">
        <title>Genetic variation in Jamaican populations of the coffee berry borer (Hypothenemus hampei).</title>
        <authorList>
            <person name="Errbii M."/>
            <person name="Myrie A."/>
        </authorList>
    </citation>
    <scope>NUCLEOTIDE SEQUENCE [LARGE SCALE GENOMIC DNA]</scope>
    <source>
        <strain evidence="4">JA-Hopewell-2020-01-JO</strain>
        <tissue evidence="4">Whole body</tissue>
    </source>
</reference>
<evidence type="ECO:0000256" key="2">
    <source>
        <dbReference type="ARBA" id="ARBA00023242"/>
    </source>
</evidence>
<organism evidence="4 5">
    <name type="scientific">Hypothenemus hampei</name>
    <name type="common">Coffee berry borer</name>
    <dbReference type="NCBI Taxonomy" id="57062"/>
    <lineage>
        <taxon>Eukaryota</taxon>
        <taxon>Metazoa</taxon>
        <taxon>Ecdysozoa</taxon>
        <taxon>Arthropoda</taxon>
        <taxon>Hexapoda</taxon>
        <taxon>Insecta</taxon>
        <taxon>Pterygota</taxon>
        <taxon>Neoptera</taxon>
        <taxon>Endopterygota</taxon>
        <taxon>Coleoptera</taxon>
        <taxon>Polyphaga</taxon>
        <taxon>Cucujiformia</taxon>
        <taxon>Curculionidae</taxon>
        <taxon>Scolytinae</taxon>
        <taxon>Hypothenemus</taxon>
    </lineage>
</organism>
<dbReference type="PANTHER" id="PTHR23424">
    <property type="entry name" value="SERUM AMYLOID A"/>
    <property type="match status" value="1"/>
</dbReference>
<dbReference type="SUPFAM" id="SSF48371">
    <property type="entry name" value="ARM repeat"/>
    <property type="match status" value="1"/>
</dbReference>
<dbReference type="InterPro" id="IPR052464">
    <property type="entry name" value="Synovial_Prolif_Regulator"/>
</dbReference>
<evidence type="ECO:0000256" key="3">
    <source>
        <dbReference type="ARBA" id="ARBA00038401"/>
    </source>
</evidence>
<proteinExistence type="inferred from homology"/>
<gene>
    <name evidence="4" type="ORF">ABEB36_009138</name>
</gene>
<evidence type="ECO:0000256" key="1">
    <source>
        <dbReference type="ARBA" id="ARBA00004123"/>
    </source>
</evidence>
<keyword evidence="5" id="KW-1185">Reference proteome</keyword>
<dbReference type="PANTHER" id="PTHR23424:SF23">
    <property type="entry name" value="PROTEIN SAAL1"/>
    <property type="match status" value="1"/>
</dbReference>
<protein>
    <recommendedName>
        <fullName evidence="6">Protein SAAL1</fullName>
    </recommendedName>
</protein>
<evidence type="ECO:0000313" key="4">
    <source>
        <dbReference type="EMBL" id="KAL1498323.1"/>
    </source>
</evidence>
<dbReference type="GO" id="GO:0005634">
    <property type="term" value="C:nucleus"/>
    <property type="evidence" value="ECO:0007669"/>
    <property type="project" value="UniProtKB-SubCell"/>
</dbReference>
<name>A0ABD1EP95_HYPHA</name>
<evidence type="ECO:0008006" key="6">
    <source>
        <dbReference type="Google" id="ProtNLM"/>
    </source>
</evidence>
<comment type="caution">
    <text evidence="4">The sequence shown here is derived from an EMBL/GenBank/DDBJ whole genome shotgun (WGS) entry which is preliminary data.</text>
</comment>
<keyword evidence="2" id="KW-0539">Nucleus</keyword>
<dbReference type="AlphaFoldDB" id="A0ABD1EP95"/>
<comment type="subcellular location">
    <subcellularLocation>
        <location evidence="1">Nucleus</location>
    </subcellularLocation>
</comment>
<sequence length="399" mass="46384">MESQISNNINADELDEETKEKLKGDKIGDTLYSESFVLKTLLSLSNLKYTEEEEQDLCFLWDMTLEKDVCQLLFRLNYPTLATATLVNCVEPRFIEILIGILANILVEDCEKMISEQEIKLVMNEFKTSDTEVLKEILRFIESITYFFPQHLYLIEDEETMQQMEFILKNSQNRELISRTMHALVRLTDDFQLISNCVNNNLFNAVIEGFDTLFSSETQCLASDFIIGEESKQMLTFFNLITNTTMYANEYNNYSVLDAIGQSHKLSDTISRIFKYFSEETNLFPVHENFERFINDFDLIIFTANFDINNSILDLTLNSASCILFMLRPYKSDVLSSYNAVLNFLGHLIYTADPNLSLNVLKQLKYNITIVVLNSLRENSKTFDFNISKKLTYLYSKFK</sequence>
<comment type="similarity">
    <text evidence="3">Belongs to the SAAL1 family.</text>
</comment>
<dbReference type="Proteomes" id="UP001566132">
    <property type="component" value="Unassembled WGS sequence"/>
</dbReference>
<accession>A0ABD1EP95</accession>
<dbReference type="EMBL" id="JBDJPC010000006">
    <property type="protein sequence ID" value="KAL1498323.1"/>
    <property type="molecule type" value="Genomic_DNA"/>
</dbReference>
<evidence type="ECO:0000313" key="5">
    <source>
        <dbReference type="Proteomes" id="UP001566132"/>
    </source>
</evidence>
<dbReference type="InterPro" id="IPR016024">
    <property type="entry name" value="ARM-type_fold"/>
</dbReference>